<dbReference type="Pfam" id="PF07690">
    <property type="entry name" value="MFS_1"/>
    <property type="match status" value="1"/>
</dbReference>
<name>A0A6N3QJK1_SHIFL</name>
<feature type="transmembrane region" description="Helical" evidence="8">
    <location>
        <begin position="95"/>
        <end position="121"/>
    </location>
</feature>
<reference evidence="9 10" key="1">
    <citation type="submission" date="2011-01" db="EMBL/GenBank/DDBJ databases">
        <title>Shigella flexneri CDC 796-83 whole genome shotgun sequencing project.</title>
        <authorList>
            <person name="Mane S.P."/>
            <person name="Sobral B.W."/>
            <person name="Cebula T."/>
            <person name="Chertkov O."/>
            <person name="Munk A.C."/>
            <person name="Tapia R."/>
            <person name="Green L."/>
            <person name="Rogers Y."/>
            <person name="Detter J.C."/>
            <person name="Bruce D."/>
            <person name="Brettin T.S."/>
        </authorList>
    </citation>
    <scope>NUCLEOTIDE SEQUENCE [LARGE SCALE GENOMIC DNA]</scope>
    <source>
        <strain evidence="9 10">CDC 796-83</strain>
    </source>
</reference>
<evidence type="ECO:0000256" key="3">
    <source>
        <dbReference type="ARBA" id="ARBA00022475"/>
    </source>
</evidence>
<dbReference type="Gene3D" id="1.20.1250.20">
    <property type="entry name" value="MFS general substrate transporter like domains"/>
    <property type="match status" value="1"/>
</dbReference>
<evidence type="ECO:0000256" key="8">
    <source>
        <dbReference type="SAM" id="Phobius"/>
    </source>
</evidence>
<comment type="subcellular location">
    <subcellularLocation>
        <location evidence="1">Cell inner membrane</location>
        <topology evidence="1">Multi-pass membrane protein</topology>
    </subcellularLocation>
</comment>
<dbReference type="PANTHER" id="PTHR42718:SF46">
    <property type="entry name" value="BLR6921 PROTEIN"/>
    <property type="match status" value="1"/>
</dbReference>
<evidence type="ECO:0000313" key="9">
    <source>
        <dbReference type="EMBL" id="EFW58555.1"/>
    </source>
</evidence>
<evidence type="ECO:0000256" key="2">
    <source>
        <dbReference type="ARBA" id="ARBA00022448"/>
    </source>
</evidence>
<dbReference type="NCBIfam" id="NF007799">
    <property type="entry name" value="PRK10504.1"/>
    <property type="match status" value="1"/>
</dbReference>
<evidence type="ECO:0000256" key="7">
    <source>
        <dbReference type="ARBA" id="ARBA00023136"/>
    </source>
</evidence>
<dbReference type="InterPro" id="IPR011701">
    <property type="entry name" value="MFS"/>
</dbReference>
<dbReference type="GO" id="GO:0022857">
    <property type="term" value="F:transmembrane transporter activity"/>
    <property type="evidence" value="ECO:0007669"/>
    <property type="project" value="InterPro"/>
</dbReference>
<gene>
    <name evidence="9" type="ORF">SGF_04113</name>
</gene>
<feature type="transmembrane region" description="Helical" evidence="8">
    <location>
        <begin position="196"/>
        <end position="217"/>
    </location>
</feature>
<keyword evidence="6 8" id="KW-1133">Transmembrane helix</keyword>
<keyword evidence="3" id="KW-1003">Cell membrane</keyword>
<evidence type="ECO:0000256" key="5">
    <source>
        <dbReference type="ARBA" id="ARBA00022692"/>
    </source>
</evidence>
<dbReference type="PANTHER" id="PTHR42718">
    <property type="entry name" value="MAJOR FACILITATOR SUPERFAMILY MULTIDRUG TRANSPORTER MFSC"/>
    <property type="match status" value="1"/>
</dbReference>
<evidence type="ECO:0000256" key="4">
    <source>
        <dbReference type="ARBA" id="ARBA00022519"/>
    </source>
</evidence>
<keyword evidence="7 8" id="KW-0472">Membrane</keyword>
<organism evidence="9 10">
    <name type="scientific">Shigella flexneri CDC 796-83</name>
    <dbReference type="NCBI Taxonomy" id="945360"/>
    <lineage>
        <taxon>Bacteria</taxon>
        <taxon>Pseudomonadati</taxon>
        <taxon>Pseudomonadota</taxon>
        <taxon>Gammaproteobacteria</taxon>
        <taxon>Enterobacterales</taxon>
        <taxon>Enterobacteriaceae</taxon>
        <taxon>Shigella</taxon>
    </lineage>
</organism>
<dbReference type="GO" id="GO:0005886">
    <property type="term" value="C:plasma membrane"/>
    <property type="evidence" value="ECO:0007669"/>
    <property type="project" value="UniProtKB-SubCell"/>
</dbReference>
<dbReference type="InterPro" id="IPR036259">
    <property type="entry name" value="MFS_trans_sf"/>
</dbReference>
<evidence type="ECO:0000256" key="1">
    <source>
        <dbReference type="ARBA" id="ARBA00004429"/>
    </source>
</evidence>
<proteinExistence type="predicted"/>
<keyword evidence="5 8" id="KW-0812">Transmembrane</keyword>
<feature type="transmembrane region" description="Helical" evidence="8">
    <location>
        <begin position="162"/>
        <end position="184"/>
    </location>
</feature>
<dbReference type="FunFam" id="1.20.1250.20:FF:000021">
    <property type="entry name" value="Putative multidrug resistance protein MdtD"/>
    <property type="match status" value="1"/>
</dbReference>
<dbReference type="EMBL" id="AERO01000166">
    <property type="protein sequence ID" value="EFW58555.1"/>
    <property type="molecule type" value="Genomic_DNA"/>
</dbReference>
<evidence type="ECO:0000256" key="6">
    <source>
        <dbReference type="ARBA" id="ARBA00022989"/>
    </source>
</evidence>
<sequence length="237" mass="26012">MVALVLYLLHARNNNRALFSLKLFRTRTFSLGLAGSFAGRIGSGMLPFMTPVFLQIGLGFSPFHAGLMMIPMVLGSMGMKRIVVQVVNRFGYRRVLVATTLGLSLVTLLFMTTALLGWYYVLPFVLFLQGMVNSTRFSSMNTLTLKDLPDNLASSGNSLLSMIMQLSMSIGVTIAGLLLGLFGSQHVSVDSGTTQTVFMYTWLSMALIIALPAFIFARVPNDTHQNVAISRRKRSAQ</sequence>
<accession>A0A6N3QJK1</accession>
<evidence type="ECO:0000313" key="10">
    <source>
        <dbReference type="Proteomes" id="UP000003302"/>
    </source>
</evidence>
<feature type="transmembrane region" description="Helical" evidence="8">
    <location>
        <begin position="52"/>
        <end position="74"/>
    </location>
</feature>
<keyword evidence="4" id="KW-0997">Cell inner membrane</keyword>
<dbReference type="AlphaFoldDB" id="A0A6N3QJK1"/>
<comment type="caution">
    <text evidence="9">The sequence shown here is derived from an EMBL/GenBank/DDBJ whole genome shotgun (WGS) entry which is preliminary data.</text>
</comment>
<dbReference type="SUPFAM" id="SSF103473">
    <property type="entry name" value="MFS general substrate transporter"/>
    <property type="match status" value="1"/>
</dbReference>
<protein>
    <submittedName>
        <fullName evidence="9">Multidrug transporter MdtD</fullName>
    </submittedName>
</protein>
<dbReference type="Proteomes" id="UP000003302">
    <property type="component" value="Unassembled WGS sequence"/>
</dbReference>
<keyword evidence="2" id="KW-0813">Transport</keyword>